<dbReference type="EMBL" id="CP118709">
    <property type="protein sequence ID" value="WGK80531.1"/>
    <property type="molecule type" value="Genomic_DNA"/>
</dbReference>
<evidence type="ECO:0008006" key="3">
    <source>
        <dbReference type="Google" id="ProtNLM"/>
    </source>
</evidence>
<dbReference type="RefSeq" id="WP_301063866.1">
    <property type="nucleotide sequence ID" value="NZ_CP118709.1"/>
</dbReference>
<name>A0AAX3U071_9VIBR</name>
<proteinExistence type="predicted"/>
<dbReference type="PROSITE" id="PS51257">
    <property type="entry name" value="PROKAR_LIPOPROTEIN"/>
    <property type="match status" value="1"/>
</dbReference>
<protein>
    <recommendedName>
        <fullName evidence="3">Lipoprotein</fullName>
    </recommendedName>
</protein>
<evidence type="ECO:0000313" key="2">
    <source>
        <dbReference type="Proteomes" id="UP001239257"/>
    </source>
</evidence>
<dbReference type="Proteomes" id="UP001239257">
    <property type="component" value="Chromosome 1"/>
</dbReference>
<sequence length="119" mass="13541">MKNILIYAIFSVSISGCDYKYESYSESYTSKIIKNIIIDIECVKSSLDKNLEFNTVTESKNSLSTSISDIEVQVNVTENELVIVSKYKAETEQDKNIHIVSAVGKRVEQSIMEDCHYQK</sequence>
<organism evidence="1 2">
    <name type="scientific">Vibrio aestuarianus</name>
    <dbReference type="NCBI Taxonomy" id="28171"/>
    <lineage>
        <taxon>Bacteria</taxon>
        <taxon>Pseudomonadati</taxon>
        <taxon>Pseudomonadota</taxon>
        <taxon>Gammaproteobacteria</taxon>
        <taxon>Vibrionales</taxon>
        <taxon>Vibrionaceae</taxon>
        <taxon>Vibrio</taxon>
    </lineage>
</organism>
<reference evidence="1" key="1">
    <citation type="submission" date="2022-02" db="EMBL/GenBank/DDBJ databases">
        <title>Emergence and expansion in Europe of a Vibrio aestuarianus clonal complex pathogenic for oysters.</title>
        <authorList>
            <person name="Mesnil A."/>
            <person name="Travers M.-A."/>
        </authorList>
    </citation>
    <scope>NUCLEOTIDE SEQUENCE</scope>
    <source>
        <strain evidence="1">U29</strain>
    </source>
</reference>
<gene>
    <name evidence="1" type="ORF">PYE51_07565</name>
</gene>
<evidence type="ECO:0000313" key="1">
    <source>
        <dbReference type="EMBL" id="WGK80531.1"/>
    </source>
</evidence>
<dbReference type="AlphaFoldDB" id="A0AAX3U071"/>
<accession>A0AAX3U071</accession>